<dbReference type="CDD" id="cd00044">
    <property type="entry name" value="CysPc"/>
    <property type="match status" value="1"/>
</dbReference>
<evidence type="ECO:0000256" key="4">
    <source>
        <dbReference type="ARBA" id="ARBA00022807"/>
    </source>
</evidence>
<dbReference type="InterPro" id="IPR013320">
    <property type="entry name" value="ConA-like_dom_sf"/>
</dbReference>
<reference evidence="9" key="1">
    <citation type="journal article" date="2014" name="Nat. Commun.">
        <title>The emerging biofuel crop Camelina sativa retains a highly undifferentiated hexaploid genome structure.</title>
        <authorList>
            <person name="Kagale S."/>
            <person name="Koh C."/>
            <person name="Nixon J."/>
            <person name="Bollina V."/>
            <person name="Clarke W.E."/>
            <person name="Tuteja R."/>
            <person name="Spillane C."/>
            <person name="Robinson S.J."/>
            <person name="Links M.G."/>
            <person name="Clarke C."/>
            <person name="Higgins E.E."/>
            <person name="Huebert T."/>
            <person name="Sharpe A.G."/>
            <person name="Parkin I.A."/>
        </authorList>
    </citation>
    <scope>NUCLEOTIDE SEQUENCE [LARGE SCALE GENOMIC DNA]</scope>
    <source>
        <strain evidence="9">cv. DH55</strain>
    </source>
</reference>
<keyword evidence="9" id="KW-1185">Reference proteome</keyword>
<keyword evidence="3 5" id="KW-0378">Hydrolase</keyword>
<evidence type="ECO:0000256" key="5">
    <source>
        <dbReference type="PROSITE-ProRule" id="PRU00239"/>
    </source>
</evidence>
<evidence type="ECO:0000256" key="3">
    <source>
        <dbReference type="ARBA" id="ARBA00022801"/>
    </source>
</evidence>
<dbReference type="InterPro" id="IPR038765">
    <property type="entry name" value="Papain-like_cys_pep_sf"/>
</dbReference>
<dbReference type="InterPro" id="IPR036213">
    <property type="entry name" value="Calpain_III_sf"/>
</dbReference>
<feature type="transmembrane region" description="Helical" evidence="7">
    <location>
        <begin position="688"/>
        <end position="706"/>
    </location>
</feature>
<feature type="transmembrane region" description="Helical" evidence="7">
    <location>
        <begin position="263"/>
        <end position="286"/>
    </location>
</feature>
<feature type="transmembrane region" description="Helical" evidence="7">
    <location>
        <begin position="879"/>
        <end position="900"/>
    </location>
</feature>
<evidence type="ECO:0000313" key="9">
    <source>
        <dbReference type="Proteomes" id="UP000694864"/>
    </source>
</evidence>
<feature type="transmembrane region" description="Helical" evidence="7">
    <location>
        <begin position="811"/>
        <end position="837"/>
    </location>
</feature>
<accession>A0ABM0VZ82</accession>
<feature type="transmembrane region" description="Helical" evidence="7">
    <location>
        <begin position="95"/>
        <end position="118"/>
    </location>
</feature>
<proteinExistence type="inferred from homology"/>
<feature type="transmembrane region" description="Helical" evidence="7">
    <location>
        <begin position="163"/>
        <end position="185"/>
    </location>
</feature>
<dbReference type="InterPro" id="IPR022684">
    <property type="entry name" value="Calpain_cysteine_protease"/>
</dbReference>
<feature type="transmembrane region" description="Helical" evidence="7">
    <location>
        <begin position="58"/>
        <end position="83"/>
    </location>
</feature>
<dbReference type="InterPro" id="IPR000169">
    <property type="entry name" value="Pept_cys_AS"/>
</dbReference>
<dbReference type="Pfam" id="PF01067">
    <property type="entry name" value="Calpain_III"/>
    <property type="match status" value="1"/>
</dbReference>
<feature type="active site" evidence="5">
    <location>
        <position position="1832"/>
    </location>
</feature>
<feature type="transmembrane region" description="Helical" evidence="7">
    <location>
        <begin position="656"/>
        <end position="676"/>
    </location>
</feature>
<reference evidence="10" key="2">
    <citation type="submission" date="2025-08" db="UniProtKB">
        <authorList>
            <consortium name="RefSeq"/>
        </authorList>
    </citation>
    <scope>IDENTIFICATION</scope>
    <source>
        <tissue evidence="10">Leaf</tissue>
    </source>
</reference>
<keyword evidence="7" id="KW-0472">Membrane</keyword>
<dbReference type="InterPro" id="IPR022682">
    <property type="entry name" value="Calpain_domain_III"/>
</dbReference>
<dbReference type="CDD" id="cd00214">
    <property type="entry name" value="Calpain_III"/>
    <property type="match status" value="1"/>
</dbReference>
<dbReference type="Proteomes" id="UP000694864">
    <property type="component" value="Chromosome 14"/>
</dbReference>
<dbReference type="SUPFAM" id="SSF49758">
    <property type="entry name" value="Calpain large subunit, middle domain (domain III)"/>
    <property type="match status" value="1"/>
</dbReference>
<dbReference type="PROSITE" id="PS00139">
    <property type="entry name" value="THIOL_PROTEASE_CYS"/>
    <property type="match status" value="1"/>
</dbReference>
<feature type="active site" evidence="5">
    <location>
        <position position="1654"/>
    </location>
</feature>
<feature type="active site" evidence="5">
    <location>
        <position position="1812"/>
    </location>
</feature>
<dbReference type="GeneID" id="104744171"/>
<keyword evidence="7" id="KW-0812">Transmembrane</keyword>
<dbReference type="PRINTS" id="PR00704">
    <property type="entry name" value="CALPAIN"/>
</dbReference>
<dbReference type="RefSeq" id="XP_010463485.1">
    <property type="nucleotide sequence ID" value="XM_010465183.1"/>
</dbReference>
<feature type="transmembrane region" description="Helical" evidence="7">
    <location>
        <begin position="618"/>
        <end position="636"/>
    </location>
</feature>
<feature type="transmembrane region" description="Helical" evidence="7">
    <location>
        <begin position="1050"/>
        <end position="1074"/>
    </location>
</feature>
<feature type="transmembrane region" description="Helical" evidence="7">
    <location>
        <begin position="1005"/>
        <end position="1029"/>
    </location>
</feature>
<feature type="region of interest" description="Disordered" evidence="6">
    <location>
        <begin position="413"/>
        <end position="441"/>
    </location>
</feature>
<dbReference type="PROSITE" id="PS50203">
    <property type="entry name" value="CALPAIN_CAT"/>
    <property type="match status" value="1"/>
</dbReference>
<feature type="transmembrane region" description="Helical" evidence="7">
    <location>
        <begin position="762"/>
        <end position="784"/>
    </location>
</feature>
<feature type="transmembrane region" description="Helical" evidence="7">
    <location>
        <begin position="293"/>
        <end position="314"/>
    </location>
</feature>
<evidence type="ECO:0000256" key="6">
    <source>
        <dbReference type="SAM" id="MobiDB-lite"/>
    </source>
</evidence>
<comment type="similarity">
    <text evidence="1">Belongs to the peptidase C2 family.</text>
</comment>
<name>A0ABM0VZ82_CAMSA</name>
<dbReference type="SMART" id="SM00230">
    <property type="entry name" value="CysPc"/>
    <property type="match status" value="1"/>
</dbReference>
<gene>
    <name evidence="10" type="primary">LOC104744171</name>
</gene>
<keyword evidence="4 5" id="KW-0788">Thiol protease</keyword>
<evidence type="ECO:0000256" key="7">
    <source>
        <dbReference type="SAM" id="Phobius"/>
    </source>
</evidence>
<dbReference type="SMART" id="SM00720">
    <property type="entry name" value="calpain_III"/>
    <property type="match status" value="1"/>
</dbReference>
<keyword evidence="7" id="KW-1133">Transmembrane helix</keyword>
<feature type="compositionally biased region" description="Low complexity" evidence="6">
    <location>
        <begin position="369"/>
        <end position="384"/>
    </location>
</feature>
<feature type="transmembrane region" description="Helical" evidence="7">
    <location>
        <begin position="6"/>
        <end position="33"/>
    </location>
</feature>
<protein>
    <submittedName>
        <fullName evidence="10">Calpain-type cysteine protease DEK1-like</fullName>
    </submittedName>
</protein>
<organism evidence="9 10">
    <name type="scientific">Camelina sativa</name>
    <name type="common">False flax</name>
    <name type="synonym">Myagrum sativum</name>
    <dbReference type="NCBI Taxonomy" id="90675"/>
    <lineage>
        <taxon>Eukaryota</taxon>
        <taxon>Viridiplantae</taxon>
        <taxon>Streptophyta</taxon>
        <taxon>Embryophyta</taxon>
        <taxon>Tracheophyta</taxon>
        <taxon>Spermatophyta</taxon>
        <taxon>Magnoliopsida</taxon>
        <taxon>eudicotyledons</taxon>
        <taxon>Gunneridae</taxon>
        <taxon>Pentapetalae</taxon>
        <taxon>rosids</taxon>
        <taxon>malvids</taxon>
        <taxon>Brassicales</taxon>
        <taxon>Brassicaceae</taxon>
        <taxon>Camelineae</taxon>
        <taxon>Camelina</taxon>
    </lineage>
</organism>
<dbReference type="Gene3D" id="2.60.120.380">
    <property type="match status" value="1"/>
</dbReference>
<feature type="transmembrane region" description="Helical" evidence="7">
    <location>
        <begin position="844"/>
        <end position="863"/>
    </location>
</feature>
<feature type="transmembrane region" description="Helical" evidence="7">
    <location>
        <begin position="130"/>
        <end position="151"/>
    </location>
</feature>
<evidence type="ECO:0000256" key="2">
    <source>
        <dbReference type="ARBA" id="ARBA00022670"/>
    </source>
</evidence>
<dbReference type="InterPro" id="IPR001300">
    <property type="entry name" value="Peptidase_C2_calpain_cat"/>
</dbReference>
<sequence>MEGDERGVLLACLISGTLFTVFGSGSFWILWAVNWRPWRLYSWIFARKWPKVFQGPQLDALCGVLSLFAWIVVVSPIAILIGWGSWLIVILDRDIIGLAIIMAGTALLLAFYSIMLWWRTQWQSSRAVALLLLLGVALLCAYELCAVYVTAGAHASQQYSPSGFFFGVSAIALAINMLFICRMVFNGNGLDVDEYVRRAYKFAYSDCIEVGPVACLPEPPDPNELYPRQTSRASHLGLLYLGSLVVLLAYSVLYGLTARESRWLGGITSAAVIVLDWNIGACLYGFKLLQNRVLALFVAGISRLFLICFGIHYWYLGHCISYIFVASVLSGAAVSRHLSITDPSAARRDALQSTVIRLREGFRRKEQNSSSSSSDGCGSSMKRSSSIDAGHAGCTNEANRTAELCTADNLTRTGSSQEGINSDKSVESGRPSLGLRSSSCRSVVQEPEAGTSYFLDKASDQNNTLVVCSSSGLDSQGYESSTSNSANQQLLDLNLALAFQDQLNDPRIASILKKKAKEGDLELTSLLQDKGLDPNFAVMLKEKNLDPTILALLQRSSLDADRDHRDNTDITIIDSNSVDNTLPNQISLSEELRLRGLEKWLKLSRLVLHHVAGTPERAWGLFSLVFILETIIVAIFRPKTITIINSSHQQFEFGFSVLLLSPVVCSIMAFLRSLQVEEMALTSKSRKYGFVAWLLSTSVGLSLSFLSKSSVLLGISLTVPLMAACLSIAVPIWMHNGYQFWVPQLSCGDQARDSRSSRIKGFILWICVVLFAGSVIALGAIISAKPLDDLKYKLFSARENNFTSPYTSSVYLGWAMASGIALVVTAILPIVSWFATYRFSHSSAVCLVIFSVVLVAFCGTSYLEVVRSRDDQFPTKGDFLAALLPLACIPALLSLCCGMLKWKDDCWILSRGVYVFVSIGLLLLIGAIAAVIIVVKPWTIGVSFLLVLILMVVAIGVIHLWASNNFYLTRKQTSFVCFLALLLGLAAFLVGWFQDKPFAGASVGYFTFLSLLAGRALAVLLSPPIVVYSPRVLPVYVYDAHADCGKNVSAAFLVLYGIALATEGWGVVASLIIYPPFAGAAVSAITLVVAFGFAVSRPCLSLEMMEVAIRFLSKDTIVQAISRSATKTRNALSGTYSAPQRSASSAALLVGDPSAMRDKAGNFVLPRDDVMKLRDRLRNEERVAGSIFYKMQCRKGFRHEPPTNVDYRRDMCAHARVLALEEAIDTEWVYMWDKFGGYLLLLLGLTAKAERVQDEVRLRLFLDSIGFSDLSARKISKWKPEDRRQFEIIQESYLREKEMEEEILMQRREEEGKGKERRKALLEKEERKWKEIEASLIPSIPNAGSREAAAMAAAIRAVGGDSVLEDSFARERVSGIARRIRTAQLDRRAQWHTVTITIDADAGEATCYIDGGFDGYQTGLPLSIGSAIWEQGAEVWLGVRPPIDVDAFGRSDSDGVESKMHIMDVFLWGKCLSEDEAASLHAEIGMADLDMIDMSDDNWQWTDSPPRVDGWDSDPADVDLYDRDDVDWDGQYSSGRKRRSGRDFVMSVDSFARRYRKPRMETEEDLNQRMRSVELAVKEALSARGDKQFTDQEFPPNDRSLFVDTQNPPSKLQVVSEWMRPDSIVEENGSDSGPCLFSGDANPSDVCQGRLGDCWFLSAVAVLTEVSRISEVIITPEYNEEGIYTVRFCIQGEWVPVVIDDWIPCESPGKPAFATSKKVNELWVSIVEKAYAKLHGSYEALEGGLVQDALVDLTGGAGEEIDLRSAQAQIDLASGRLWSQLLRFKQEGFLLGAGSPSGSDVHVSSSGIVQGHAYSVLQVREVDGHRLVQIRNPWANEVEWNGPWSDSSPEWTDRMRHKLKHVPQSKEGIFWMSWQDFQIHFRSIYVCRVYPREMRFSVHGQWRGYSAGGCQDYSSWHQNPQFRLRATGSDASLPIHVFITLTQGVGFSRTTPGFRNYQSSHDSQLFYIGMRILKTRGRRAAYNIFLHESVGGTDYVNSREISCEMVLDPDPKGYTIVPTTIHPGEEAPFVLSVFTKASIVLEAL</sequence>
<feature type="domain" description="Calpain catalytic" evidence="8">
    <location>
        <begin position="1588"/>
        <end position="1890"/>
    </location>
</feature>
<dbReference type="Pfam" id="PF00648">
    <property type="entry name" value="Peptidase_C2"/>
    <property type="match status" value="1"/>
</dbReference>
<feature type="compositionally biased region" description="Polar residues" evidence="6">
    <location>
        <begin position="413"/>
        <end position="423"/>
    </location>
</feature>
<feature type="transmembrane region" description="Helical" evidence="7">
    <location>
        <begin position="912"/>
        <end position="934"/>
    </location>
</feature>
<dbReference type="Gene3D" id="2.60.120.200">
    <property type="match status" value="1"/>
</dbReference>
<dbReference type="InterPro" id="IPR022683">
    <property type="entry name" value="Calpain_III"/>
</dbReference>
<dbReference type="InterPro" id="IPR033883">
    <property type="entry name" value="C2_III"/>
</dbReference>
<feature type="transmembrane region" description="Helical" evidence="7">
    <location>
        <begin position="940"/>
        <end position="962"/>
    </location>
</feature>
<dbReference type="PANTHER" id="PTHR10183:SF379">
    <property type="entry name" value="CALPAIN-5"/>
    <property type="match status" value="1"/>
</dbReference>
<evidence type="ECO:0000313" key="10">
    <source>
        <dbReference type="RefSeq" id="XP_010463485.1"/>
    </source>
</evidence>
<feature type="compositionally biased region" description="Low complexity" evidence="6">
    <location>
        <begin position="428"/>
        <end position="441"/>
    </location>
</feature>
<feature type="transmembrane region" description="Helical" evidence="7">
    <location>
        <begin position="238"/>
        <end position="257"/>
    </location>
</feature>
<feature type="transmembrane region" description="Helical" evidence="7">
    <location>
        <begin position="712"/>
        <end position="734"/>
    </location>
</feature>
<feature type="region of interest" description="Disordered" evidence="6">
    <location>
        <begin position="363"/>
        <end position="384"/>
    </location>
</feature>
<dbReference type="Gene3D" id="3.90.70.10">
    <property type="entry name" value="Cysteine proteinases"/>
    <property type="match status" value="1"/>
</dbReference>
<dbReference type="SUPFAM" id="SSF54001">
    <property type="entry name" value="Cysteine proteinases"/>
    <property type="match status" value="1"/>
</dbReference>
<evidence type="ECO:0000256" key="1">
    <source>
        <dbReference type="ARBA" id="ARBA00007623"/>
    </source>
</evidence>
<dbReference type="PANTHER" id="PTHR10183">
    <property type="entry name" value="CALPAIN"/>
    <property type="match status" value="1"/>
</dbReference>
<dbReference type="SUPFAM" id="SSF49899">
    <property type="entry name" value="Concanavalin A-like lectins/glucanases"/>
    <property type="match status" value="1"/>
</dbReference>
<evidence type="ECO:0000259" key="8">
    <source>
        <dbReference type="PROSITE" id="PS50203"/>
    </source>
</evidence>
<keyword evidence="2 5" id="KW-0645">Protease</keyword>
<feature type="transmembrane region" description="Helical" evidence="7">
    <location>
        <begin position="974"/>
        <end position="993"/>
    </location>
</feature>